<name>A0A2J0SR56_STEMA</name>
<organism evidence="2 3">
    <name type="scientific">Stenotrophomonas maltophilia</name>
    <name type="common">Pseudomonas maltophilia</name>
    <name type="synonym">Xanthomonas maltophilia</name>
    <dbReference type="NCBI Taxonomy" id="40324"/>
    <lineage>
        <taxon>Bacteria</taxon>
        <taxon>Pseudomonadati</taxon>
        <taxon>Pseudomonadota</taxon>
        <taxon>Gammaproteobacteria</taxon>
        <taxon>Lysobacterales</taxon>
        <taxon>Lysobacteraceae</taxon>
        <taxon>Stenotrophomonas</taxon>
        <taxon>Stenotrophomonas maltophilia group</taxon>
    </lineage>
</organism>
<keyword evidence="1" id="KW-0812">Transmembrane</keyword>
<evidence type="ECO:0000256" key="1">
    <source>
        <dbReference type="SAM" id="Phobius"/>
    </source>
</evidence>
<protein>
    <recommendedName>
        <fullName evidence="4">Transmembrane protein</fullName>
    </recommendedName>
</protein>
<evidence type="ECO:0000313" key="2">
    <source>
        <dbReference type="EMBL" id="MBA0309664.1"/>
    </source>
</evidence>
<feature type="transmembrane region" description="Helical" evidence="1">
    <location>
        <begin position="113"/>
        <end position="135"/>
    </location>
</feature>
<dbReference type="AlphaFoldDB" id="A0A2J0SR56"/>
<dbReference type="Proteomes" id="UP000822271">
    <property type="component" value="Unassembled WGS sequence"/>
</dbReference>
<feature type="transmembrane region" description="Helical" evidence="1">
    <location>
        <begin position="12"/>
        <end position="34"/>
    </location>
</feature>
<proteinExistence type="predicted"/>
<keyword evidence="1" id="KW-1133">Transmembrane helix</keyword>
<evidence type="ECO:0000313" key="3">
    <source>
        <dbReference type="Proteomes" id="UP000822271"/>
    </source>
</evidence>
<keyword evidence="1" id="KW-0472">Membrane</keyword>
<sequence>MTMRHPPAKQSILLALHFWLLSVPLVLFSFYFAFLMTWGALLRGSVVFLSMIALWALLSLLALSFIYRLINAWHERGTAGLRENSEPLSAMGLICAMQAGCAMYIVVGPFGMLFLPVSIALGAPWLTLVCHLRWLTKKEVVE</sequence>
<dbReference type="OrthoDB" id="6053237at2"/>
<evidence type="ECO:0008006" key="4">
    <source>
        <dbReference type="Google" id="ProtNLM"/>
    </source>
</evidence>
<dbReference type="EMBL" id="RAUE01000002">
    <property type="protein sequence ID" value="MBA0309664.1"/>
    <property type="molecule type" value="Genomic_DNA"/>
</dbReference>
<gene>
    <name evidence="2" type="ORF">D7Y33_01270</name>
</gene>
<accession>A0A2J0SR56</accession>
<comment type="caution">
    <text evidence="2">The sequence shown here is derived from an EMBL/GenBank/DDBJ whole genome shotgun (WGS) entry which is preliminary data.</text>
</comment>
<reference evidence="2" key="2">
    <citation type="journal article" date="2020" name="Front. Microbiol.">
        <title>Genetic Variants of the DSF Quorum Sensing System in Stenotrophomonas maltophilia Influence Virulence and Resistance Phenotypes Among Genotypically Diverse Clinical Isolates.</title>
        <authorList>
            <person name="Yero D."/>
            <person name="Huedo P."/>
            <person name="Conchillo-Sole O."/>
            <person name="Martinez-Servat S."/>
            <person name="Mamat U."/>
            <person name="Coves X."/>
            <person name="Llanas F."/>
            <person name="Roca I."/>
            <person name="Vila J."/>
            <person name="Schaible U.E."/>
            <person name="Daura X."/>
            <person name="Gibert I."/>
        </authorList>
    </citation>
    <scope>NUCLEOTIDE SEQUENCE</scope>
    <source>
        <strain evidence="2">OG156</strain>
    </source>
</reference>
<dbReference type="RefSeq" id="WP_049429492.1">
    <property type="nucleotide sequence ID" value="NZ_CP154630.1"/>
</dbReference>
<feature type="transmembrane region" description="Helical" evidence="1">
    <location>
        <begin position="46"/>
        <end position="67"/>
    </location>
</feature>
<reference evidence="2" key="1">
    <citation type="submission" date="2018-09" db="EMBL/GenBank/DDBJ databases">
        <authorList>
            <person name="Groschel M."/>
            <person name="Kohl T."/>
            <person name="Conchillo-Sole O."/>
            <person name="Mamat U."/>
            <person name="Yero D."/>
            <person name="Niemann S."/>
            <person name="Daura X."/>
            <person name="Gibert I."/>
        </authorList>
    </citation>
    <scope>NUCLEOTIDE SEQUENCE</scope>
    <source>
        <strain evidence="2">OG156</strain>
    </source>
</reference>